<evidence type="ECO:0000313" key="1">
    <source>
        <dbReference type="EMBL" id="PCG63297.1"/>
    </source>
</evidence>
<proteinExistence type="predicted"/>
<comment type="caution">
    <text evidence="1">The sequence shown here is derived from an EMBL/GenBank/DDBJ whole genome shotgun (WGS) entry which is preliminary data.</text>
</comment>
<accession>A0A2A4ITI9</accession>
<protein>
    <submittedName>
        <fullName evidence="1">Uncharacterized protein</fullName>
    </submittedName>
</protein>
<reference evidence="1" key="1">
    <citation type="submission" date="2017-09" db="EMBL/GenBank/DDBJ databases">
        <title>Contemporary evolution of a Lepidopteran species, Heliothis virescens, in response to modern agricultural practices.</title>
        <authorList>
            <person name="Fritz M.L."/>
            <person name="Deyonke A.M."/>
            <person name="Papanicolaou A."/>
            <person name="Micinski S."/>
            <person name="Westbrook J."/>
            <person name="Gould F."/>
        </authorList>
    </citation>
    <scope>NUCLEOTIDE SEQUENCE [LARGE SCALE GENOMIC DNA]</scope>
    <source>
        <strain evidence="1">HvINT-</strain>
        <tissue evidence="1">Whole body</tissue>
    </source>
</reference>
<sequence length="246" mass="28149">MTEAQVGFLYKIAAAVSHSDNDKTSTLLKSYYLMRCNELTRGFGLPDKHFSSTVRCPKCCIEWKNNTEVKIKSIKLSKRQKQRLNSRKVKENKKAFMRRKKDLLHSNQIEQICTFCNKSTITNTIKPQKETTIPGPSEPNPEQNVNFTKAEETVKSQKLSVKANRKKYKDDNQKTFNVYANALDVFSLENKNNSLVTKEKPKVINNNKKKKDKFAGLCQKAVLASAKLKGIEDKKNKLNLFLKPSV</sequence>
<name>A0A2A4ITI9_HELVI</name>
<dbReference type="AlphaFoldDB" id="A0A2A4ITI9"/>
<organism evidence="1">
    <name type="scientific">Heliothis virescens</name>
    <name type="common">Tobacco budworm moth</name>
    <dbReference type="NCBI Taxonomy" id="7102"/>
    <lineage>
        <taxon>Eukaryota</taxon>
        <taxon>Metazoa</taxon>
        <taxon>Ecdysozoa</taxon>
        <taxon>Arthropoda</taxon>
        <taxon>Hexapoda</taxon>
        <taxon>Insecta</taxon>
        <taxon>Pterygota</taxon>
        <taxon>Neoptera</taxon>
        <taxon>Endopterygota</taxon>
        <taxon>Lepidoptera</taxon>
        <taxon>Glossata</taxon>
        <taxon>Ditrysia</taxon>
        <taxon>Noctuoidea</taxon>
        <taxon>Noctuidae</taxon>
        <taxon>Heliothinae</taxon>
        <taxon>Heliothis</taxon>
    </lineage>
</organism>
<dbReference type="EMBL" id="NWSH01006706">
    <property type="protein sequence ID" value="PCG63297.1"/>
    <property type="molecule type" value="Genomic_DNA"/>
</dbReference>
<gene>
    <name evidence="1" type="ORF">B5V51_12592</name>
</gene>